<protein>
    <recommendedName>
        <fullName evidence="1">GIY-YIG domain-containing protein</fullName>
    </recommendedName>
</protein>
<reference evidence="3" key="1">
    <citation type="journal article" date="2019" name="Int. J. Syst. Evol. Microbiol.">
        <title>The Global Catalogue of Microorganisms (GCM) 10K type strain sequencing project: providing services to taxonomists for standard genome sequencing and annotation.</title>
        <authorList>
            <consortium name="The Broad Institute Genomics Platform"/>
            <consortium name="The Broad Institute Genome Sequencing Center for Infectious Disease"/>
            <person name="Wu L."/>
            <person name="Ma J."/>
        </authorList>
    </citation>
    <scope>NUCLEOTIDE SEQUENCE [LARGE SCALE GENOMIC DNA]</scope>
    <source>
        <strain evidence="3">NBRC 112502</strain>
    </source>
</reference>
<dbReference type="SMART" id="SM00465">
    <property type="entry name" value="GIYc"/>
    <property type="match status" value="1"/>
</dbReference>
<feature type="domain" description="GIY-YIG" evidence="1">
    <location>
        <begin position="136"/>
        <end position="230"/>
    </location>
</feature>
<dbReference type="RefSeq" id="WP_284258635.1">
    <property type="nucleotide sequence ID" value="NZ_BSOS01000070.1"/>
</dbReference>
<organism evidence="2 3">
    <name type="scientific">Acidocella aquatica</name>
    <dbReference type="NCBI Taxonomy" id="1922313"/>
    <lineage>
        <taxon>Bacteria</taxon>
        <taxon>Pseudomonadati</taxon>
        <taxon>Pseudomonadota</taxon>
        <taxon>Alphaproteobacteria</taxon>
        <taxon>Acetobacterales</taxon>
        <taxon>Acidocellaceae</taxon>
        <taxon>Acidocella</taxon>
    </lineage>
</organism>
<comment type="caution">
    <text evidence="2">The sequence shown here is derived from an EMBL/GenBank/DDBJ whole genome shotgun (WGS) entry which is preliminary data.</text>
</comment>
<name>A0ABQ6A7K7_9PROT</name>
<dbReference type="InterPro" id="IPR000305">
    <property type="entry name" value="GIY-YIG_endonuc"/>
</dbReference>
<sequence>MAHNDPGRARPLILLCYQYKSITHALKVLGDDLPDAFLKTKSRKAQIQIISYRLIAGWSTEEAFGYFPPPKSAEKGYAHPLQCGGLVFPSKSALAKSRGITKKLLGQRMSREKWSPEVAAELVPPPHYAARLGASLGCVYMWNHISSGKKYIGLTIDRNRRNWQHVALSKSKNLVPGTLQHAMAEFGRDQFEFLILEDDVPASDLPARERHWIKLWGTLKPNGYNQNAGGVFGGMGSTVVVDGVTYAGFRSVAERYKTNAGKVVRRMSLGWSLEDAVGMTGRKPKTRSPITINVFSKVTEFKSSTAACRYWGLRHSDVARSVKRGGKDWDTAINNALIVKTHMAMQDIDVVAGISNQRRGRLLPSLRLS</sequence>
<dbReference type="InterPro" id="IPR035901">
    <property type="entry name" value="GIY-YIG_endonuc_sf"/>
</dbReference>
<evidence type="ECO:0000259" key="1">
    <source>
        <dbReference type="SMART" id="SM00465"/>
    </source>
</evidence>
<evidence type="ECO:0000313" key="2">
    <source>
        <dbReference type="EMBL" id="GLR67856.1"/>
    </source>
</evidence>
<proteinExistence type="predicted"/>
<dbReference type="Gene3D" id="3.40.1440.10">
    <property type="entry name" value="GIY-YIG endonuclease"/>
    <property type="match status" value="1"/>
</dbReference>
<dbReference type="SUPFAM" id="SSF82771">
    <property type="entry name" value="GIY-YIG endonuclease"/>
    <property type="match status" value="1"/>
</dbReference>
<dbReference type="Pfam" id="PF01541">
    <property type="entry name" value="GIY-YIG"/>
    <property type="match status" value="1"/>
</dbReference>
<dbReference type="Proteomes" id="UP001156641">
    <property type="component" value="Unassembled WGS sequence"/>
</dbReference>
<evidence type="ECO:0000313" key="3">
    <source>
        <dbReference type="Proteomes" id="UP001156641"/>
    </source>
</evidence>
<accession>A0ABQ6A7K7</accession>
<gene>
    <name evidence="2" type="ORF">GCM10010909_25370</name>
</gene>
<dbReference type="EMBL" id="BSOS01000070">
    <property type="protein sequence ID" value="GLR67856.1"/>
    <property type="molecule type" value="Genomic_DNA"/>
</dbReference>
<keyword evidence="3" id="KW-1185">Reference proteome</keyword>